<reference evidence="2 3" key="1">
    <citation type="submission" date="2016-10" db="EMBL/GenBank/DDBJ databases">
        <authorList>
            <person name="de Groot N.N."/>
        </authorList>
    </citation>
    <scope>NUCLEOTIDE SEQUENCE [LARGE SCALE GENOMIC DNA]</scope>
    <source>
        <strain evidence="2 3">CGMCC 1.6502</strain>
    </source>
</reference>
<keyword evidence="1" id="KW-0472">Membrane</keyword>
<name>A0A1G8WUP8_9BACI</name>
<dbReference type="AlphaFoldDB" id="A0A1G8WUP8"/>
<evidence type="ECO:0000256" key="1">
    <source>
        <dbReference type="SAM" id="Phobius"/>
    </source>
</evidence>
<dbReference type="STRING" id="407036.SAMN05216243_0998"/>
<keyword evidence="3" id="KW-1185">Reference proteome</keyword>
<protein>
    <submittedName>
        <fullName evidence="2">Uncharacterized protein</fullName>
    </submittedName>
</protein>
<organism evidence="2 3">
    <name type="scientific">Sediminibacillus albus</name>
    <dbReference type="NCBI Taxonomy" id="407036"/>
    <lineage>
        <taxon>Bacteria</taxon>
        <taxon>Bacillati</taxon>
        <taxon>Bacillota</taxon>
        <taxon>Bacilli</taxon>
        <taxon>Bacillales</taxon>
        <taxon>Bacillaceae</taxon>
        <taxon>Sediminibacillus</taxon>
    </lineage>
</organism>
<keyword evidence="1" id="KW-0812">Transmembrane</keyword>
<dbReference type="Proteomes" id="UP000198694">
    <property type="component" value="Unassembled WGS sequence"/>
</dbReference>
<dbReference type="OrthoDB" id="1927595at2"/>
<feature type="transmembrane region" description="Helical" evidence="1">
    <location>
        <begin position="26"/>
        <end position="50"/>
    </location>
</feature>
<dbReference type="Pfam" id="PF17247">
    <property type="entry name" value="DUF5316"/>
    <property type="match status" value="1"/>
</dbReference>
<proteinExistence type="predicted"/>
<keyword evidence="1" id="KW-1133">Transmembrane helix</keyword>
<gene>
    <name evidence="2" type="ORF">SAMN05216243_0998</name>
</gene>
<sequence length="77" mass="8230">MKAFYAGLVIVGLAVAVALVLDDSTYIYKITGIAGVICLGLAGVVSGAFASGSQVGRNVHSETKQTREERYQLMFFR</sequence>
<evidence type="ECO:0000313" key="3">
    <source>
        <dbReference type="Proteomes" id="UP000198694"/>
    </source>
</evidence>
<dbReference type="InterPro" id="IPR035167">
    <property type="entry name" value="DUF5316"/>
</dbReference>
<evidence type="ECO:0000313" key="2">
    <source>
        <dbReference type="EMBL" id="SDJ81766.1"/>
    </source>
</evidence>
<dbReference type="EMBL" id="FNFL01000001">
    <property type="protein sequence ID" value="SDJ81766.1"/>
    <property type="molecule type" value="Genomic_DNA"/>
</dbReference>
<accession>A0A1G8WUP8</accession>
<dbReference type="RefSeq" id="WP_093211595.1">
    <property type="nucleotide sequence ID" value="NZ_FNFL01000001.1"/>
</dbReference>